<dbReference type="STRING" id="1191523.MROS_2365"/>
<gene>
    <name evidence="2" type="ordered locus">MROS_2365</name>
</gene>
<dbReference type="GO" id="GO:0051537">
    <property type="term" value="F:2 iron, 2 sulfur cluster binding"/>
    <property type="evidence" value="ECO:0007669"/>
    <property type="project" value="UniProtKB-ARBA"/>
</dbReference>
<dbReference type="EMBL" id="CP003557">
    <property type="protein sequence ID" value="AFN75595.1"/>
    <property type="molecule type" value="Genomic_DNA"/>
</dbReference>
<accession>I6Z8W7</accession>
<name>I6Z8W7_MELRP</name>
<dbReference type="Proteomes" id="UP000009011">
    <property type="component" value="Chromosome"/>
</dbReference>
<feature type="domain" description="Core" evidence="1">
    <location>
        <begin position="10"/>
        <end position="113"/>
    </location>
</feature>
<organism evidence="2 3">
    <name type="scientific">Melioribacter roseus (strain DSM 23840 / JCM 17771 / VKM B-2668 / P3M-2)</name>
    <dbReference type="NCBI Taxonomy" id="1191523"/>
    <lineage>
        <taxon>Bacteria</taxon>
        <taxon>Pseudomonadati</taxon>
        <taxon>Ignavibacteriota</taxon>
        <taxon>Ignavibacteria</taxon>
        <taxon>Ignavibacteriales</taxon>
        <taxon>Melioribacteraceae</taxon>
        <taxon>Melioribacter</taxon>
    </lineage>
</organism>
<dbReference type="PROSITE" id="PS01152">
    <property type="entry name" value="HESB"/>
    <property type="match status" value="1"/>
</dbReference>
<dbReference type="PANTHER" id="PTHR47265">
    <property type="entry name" value="IRON-SULFUR ASSEMBLY PROTEIN ISCA, CHLOROPLASTIC"/>
    <property type="match status" value="1"/>
</dbReference>
<sequence>MTTETNIKSEIDITEKAINEVNRLKKENNIPDTHGLRVGVKGGGCSGLTYQLGFDAEPKEGDAVIEKGGLKLYIDGKSLFYLSGTVLDFSDGLNGRGFVFNNPNAKKTCGCGESFGV</sequence>
<dbReference type="GO" id="GO:0016226">
    <property type="term" value="P:iron-sulfur cluster assembly"/>
    <property type="evidence" value="ECO:0007669"/>
    <property type="project" value="InterPro"/>
</dbReference>
<evidence type="ECO:0000259" key="1">
    <source>
        <dbReference type="Pfam" id="PF01521"/>
    </source>
</evidence>
<dbReference type="SUPFAM" id="SSF89360">
    <property type="entry name" value="HesB-like domain"/>
    <property type="match status" value="1"/>
</dbReference>
<keyword evidence="3" id="KW-1185">Reference proteome</keyword>
<dbReference type="InterPro" id="IPR031108">
    <property type="entry name" value="IscA_plant_cyanobact"/>
</dbReference>
<dbReference type="InterPro" id="IPR035903">
    <property type="entry name" value="HesB-like_dom_sf"/>
</dbReference>
<dbReference type="InterPro" id="IPR000361">
    <property type="entry name" value="ATAP_core_dom"/>
</dbReference>
<dbReference type="KEGG" id="mro:MROS_2365"/>
<dbReference type="Gene3D" id="2.60.300.12">
    <property type="entry name" value="HesB-like domain"/>
    <property type="match status" value="1"/>
</dbReference>
<evidence type="ECO:0000313" key="3">
    <source>
        <dbReference type="Proteomes" id="UP000009011"/>
    </source>
</evidence>
<dbReference type="InterPro" id="IPR017870">
    <property type="entry name" value="FeS_cluster_insertion_CS"/>
</dbReference>
<dbReference type="OrthoDB" id="9801228at2"/>
<dbReference type="AlphaFoldDB" id="I6Z8W7"/>
<protein>
    <submittedName>
        <fullName evidence="2">Iron-sulfur cluster assembly accessory protein</fullName>
    </submittedName>
</protein>
<dbReference type="NCBIfam" id="TIGR00049">
    <property type="entry name" value="iron-sulfur cluster assembly accessory protein"/>
    <property type="match status" value="1"/>
</dbReference>
<dbReference type="Pfam" id="PF01521">
    <property type="entry name" value="Fe-S_biosyn"/>
    <property type="match status" value="1"/>
</dbReference>
<proteinExistence type="predicted"/>
<dbReference type="InterPro" id="IPR016092">
    <property type="entry name" value="ATAP"/>
</dbReference>
<dbReference type="PANTHER" id="PTHR47265:SF1">
    <property type="entry name" value="IRON-SULFUR ASSEMBLY PROTEIN ISCA, CHLOROPLASTIC"/>
    <property type="match status" value="1"/>
</dbReference>
<evidence type="ECO:0000313" key="2">
    <source>
        <dbReference type="EMBL" id="AFN75595.1"/>
    </source>
</evidence>
<reference evidence="2 3" key="1">
    <citation type="journal article" date="2013" name="PLoS ONE">
        <title>Genomic analysis of Melioribacter roseus, facultatively anaerobic organotrophic bacterium representing a novel deep lineage within Bacteriodetes/Chlorobi group.</title>
        <authorList>
            <person name="Kadnikov V.V."/>
            <person name="Mardanov A.V."/>
            <person name="Podosokorskaya O.A."/>
            <person name="Gavrilov S.N."/>
            <person name="Kublanov I.V."/>
            <person name="Beletsky A.V."/>
            <person name="Bonch-Osmolovskaya E.A."/>
            <person name="Ravin N.V."/>
        </authorList>
    </citation>
    <scope>NUCLEOTIDE SEQUENCE [LARGE SCALE GENOMIC DNA]</scope>
    <source>
        <strain evidence="3">JCM 17771 / P3M-2</strain>
    </source>
</reference>
<dbReference type="eggNOG" id="COG0316">
    <property type="taxonomic scope" value="Bacteria"/>
</dbReference>
<dbReference type="HOGENOM" id="CLU_069054_5_1_10"/>
<dbReference type="PATRIC" id="fig|1191523.3.peg.2495"/>
<dbReference type="GO" id="GO:0030674">
    <property type="term" value="F:protein-macromolecule adaptor activity"/>
    <property type="evidence" value="ECO:0007669"/>
    <property type="project" value="TreeGrafter"/>
</dbReference>